<dbReference type="SUPFAM" id="SSF88723">
    <property type="entry name" value="PIN domain-like"/>
    <property type="match status" value="1"/>
</dbReference>
<keyword evidence="2" id="KW-0479">Metal-binding</keyword>
<dbReference type="InterPro" id="IPR044153">
    <property type="entry name" value="PIN_Pae0151-like"/>
</dbReference>
<dbReference type="InterPro" id="IPR029060">
    <property type="entry name" value="PIN-like_dom_sf"/>
</dbReference>
<keyword evidence="3" id="KW-0378">Hydrolase</keyword>
<dbReference type="PANTHER" id="PTHR35901:SF1">
    <property type="entry name" value="EXONUCLEASE VAPC9"/>
    <property type="match status" value="1"/>
</dbReference>
<comment type="caution">
    <text evidence="6">The sequence shown here is derived from an EMBL/GenBank/DDBJ whole genome shotgun (WGS) entry which is preliminary data.</text>
</comment>
<reference evidence="6" key="2">
    <citation type="submission" date="2021-04" db="EMBL/GenBank/DDBJ databases">
        <authorList>
            <person name="Gilroy R."/>
        </authorList>
    </citation>
    <scope>NUCLEOTIDE SEQUENCE</scope>
    <source>
        <strain evidence="6">ChiHjej12B11-14209</strain>
    </source>
</reference>
<dbReference type="Pfam" id="PF01850">
    <property type="entry name" value="PIN"/>
    <property type="match status" value="1"/>
</dbReference>
<dbReference type="InterPro" id="IPR051619">
    <property type="entry name" value="TypeII_TA_RNase_PINc/VapC"/>
</dbReference>
<organism evidence="6 7">
    <name type="scientific">Candidatus Olsenella pullistercoris</name>
    <dbReference type="NCBI Taxonomy" id="2838712"/>
    <lineage>
        <taxon>Bacteria</taxon>
        <taxon>Bacillati</taxon>
        <taxon>Actinomycetota</taxon>
        <taxon>Coriobacteriia</taxon>
        <taxon>Coriobacteriales</taxon>
        <taxon>Atopobiaceae</taxon>
        <taxon>Olsenella</taxon>
    </lineage>
</organism>
<evidence type="ECO:0000313" key="7">
    <source>
        <dbReference type="Proteomes" id="UP000824062"/>
    </source>
</evidence>
<evidence type="ECO:0000256" key="2">
    <source>
        <dbReference type="ARBA" id="ARBA00022723"/>
    </source>
</evidence>
<feature type="domain" description="PIN" evidence="5">
    <location>
        <begin position="9"/>
        <end position="128"/>
    </location>
</feature>
<dbReference type="EMBL" id="DXBM01000044">
    <property type="protein sequence ID" value="HIZ46341.1"/>
    <property type="molecule type" value="Genomic_DNA"/>
</dbReference>
<dbReference type="PANTHER" id="PTHR35901">
    <property type="entry name" value="RIBONUCLEASE VAPC3"/>
    <property type="match status" value="1"/>
</dbReference>
<sequence length="160" mass="17747">MRVGRSALIVLDASAGCGLTLDHPKAEALRGLMLEGEKIAAPELYLSEVIHVMQKLVRGNRISDKEAGEYARKAVSLVDEFVPMSGLYQEALSESIRLNHSSYDLFYFVLARRNAATLFTMDRRLIDLAMRNGLNCVFEAEVAPGESWTIRAETEDAAKL</sequence>
<dbReference type="GO" id="GO:0004518">
    <property type="term" value="F:nuclease activity"/>
    <property type="evidence" value="ECO:0007669"/>
    <property type="project" value="UniProtKB-KW"/>
</dbReference>
<protein>
    <submittedName>
        <fullName evidence="6">Type II toxin-antitoxin system VapC family toxin</fullName>
    </submittedName>
</protein>
<dbReference type="AlphaFoldDB" id="A0A9D2JE11"/>
<dbReference type="GO" id="GO:0046872">
    <property type="term" value="F:metal ion binding"/>
    <property type="evidence" value="ECO:0007669"/>
    <property type="project" value="UniProtKB-KW"/>
</dbReference>
<evidence type="ECO:0000259" key="5">
    <source>
        <dbReference type="Pfam" id="PF01850"/>
    </source>
</evidence>
<dbReference type="GO" id="GO:0016787">
    <property type="term" value="F:hydrolase activity"/>
    <property type="evidence" value="ECO:0007669"/>
    <property type="project" value="UniProtKB-KW"/>
</dbReference>
<dbReference type="Gene3D" id="3.40.50.1010">
    <property type="entry name" value="5'-nuclease"/>
    <property type="match status" value="1"/>
</dbReference>
<gene>
    <name evidence="6" type="ORF">IAA19_04905</name>
</gene>
<keyword evidence="1" id="KW-0540">Nuclease</keyword>
<evidence type="ECO:0000256" key="4">
    <source>
        <dbReference type="ARBA" id="ARBA00022842"/>
    </source>
</evidence>
<proteinExistence type="predicted"/>
<evidence type="ECO:0000256" key="3">
    <source>
        <dbReference type="ARBA" id="ARBA00022801"/>
    </source>
</evidence>
<dbReference type="CDD" id="cd09873">
    <property type="entry name" value="PIN_Pae0151-like"/>
    <property type="match status" value="1"/>
</dbReference>
<dbReference type="InterPro" id="IPR002716">
    <property type="entry name" value="PIN_dom"/>
</dbReference>
<reference evidence="6" key="1">
    <citation type="journal article" date="2021" name="PeerJ">
        <title>Extensive microbial diversity within the chicken gut microbiome revealed by metagenomics and culture.</title>
        <authorList>
            <person name="Gilroy R."/>
            <person name="Ravi A."/>
            <person name="Getino M."/>
            <person name="Pursley I."/>
            <person name="Horton D.L."/>
            <person name="Alikhan N.F."/>
            <person name="Baker D."/>
            <person name="Gharbi K."/>
            <person name="Hall N."/>
            <person name="Watson M."/>
            <person name="Adriaenssens E.M."/>
            <person name="Foster-Nyarko E."/>
            <person name="Jarju S."/>
            <person name="Secka A."/>
            <person name="Antonio M."/>
            <person name="Oren A."/>
            <person name="Chaudhuri R.R."/>
            <person name="La Ragione R."/>
            <person name="Hildebrand F."/>
            <person name="Pallen M.J."/>
        </authorList>
    </citation>
    <scope>NUCLEOTIDE SEQUENCE</scope>
    <source>
        <strain evidence="6">ChiHjej12B11-14209</strain>
    </source>
</reference>
<name>A0A9D2JE11_9ACTN</name>
<evidence type="ECO:0000313" key="6">
    <source>
        <dbReference type="EMBL" id="HIZ46341.1"/>
    </source>
</evidence>
<dbReference type="Proteomes" id="UP000824062">
    <property type="component" value="Unassembled WGS sequence"/>
</dbReference>
<accession>A0A9D2JE11</accession>
<keyword evidence="4" id="KW-0460">Magnesium</keyword>
<evidence type="ECO:0000256" key="1">
    <source>
        <dbReference type="ARBA" id="ARBA00022722"/>
    </source>
</evidence>